<feature type="transmembrane region" description="Helical" evidence="6">
    <location>
        <begin position="136"/>
        <end position="157"/>
    </location>
</feature>
<evidence type="ECO:0000256" key="2">
    <source>
        <dbReference type="ARBA" id="ARBA00022692"/>
    </source>
</evidence>
<organism evidence="8 9">
    <name type="scientific">Parnassius mnemosyne</name>
    <name type="common">clouded apollo</name>
    <dbReference type="NCBI Taxonomy" id="213953"/>
    <lineage>
        <taxon>Eukaryota</taxon>
        <taxon>Metazoa</taxon>
        <taxon>Ecdysozoa</taxon>
        <taxon>Arthropoda</taxon>
        <taxon>Hexapoda</taxon>
        <taxon>Insecta</taxon>
        <taxon>Pterygota</taxon>
        <taxon>Neoptera</taxon>
        <taxon>Endopterygota</taxon>
        <taxon>Lepidoptera</taxon>
        <taxon>Glossata</taxon>
        <taxon>Ditrysia</taxon>
        <taxon>Papilionoidea</taxon>
        <taxon>Papilionidae</taxon>
        <taxon>Parnassiinae</taxon>
        <taxon>Parnassini</taxon>
        <taxon>Parnassius</taxon>
        <taxon>Driopa</taxon>
    </lineage>
</organism>
<feature type="transmembrane region" description="Helical" evidence="6">
    <location>
        <begin position="490"/>
        <end position="509"/>
    </location>
</feature>
<feature type="transmembrane region" description="Helical" evidence="6">
    <location>
        <begin position="200"/>
        <end position="220"/>
    </location>
</feature>
<feature type="transmembrane region" description="Helical" evidence="6">
    <location>
        <begin position="426"/>
        <end position="443"/>
    </location>
</feature>
<dbReference type="Pfam" id="PF01490">
    <property type="entry name" value="Aa_trans"/>
    <property type="match status" value="1"/>
</dbReference>
<gene>
    <name evidence="8" type="ORF">PARMNEM_LOCUS14424</name>
</gene>
<dbReference type="AlphaFoldDB" id="A0AAV1LHG1"/>
<reference evidence="8 9" key="1">
    <citation type="submission" date="2023-11" db="EMBL/GenBank/DDBJ databases">
        <authorList>
            <person name="Hedman E."/>
            <person name="Englund M."/>
            <person name="Stromberg M."/>
            <person name="Nyberg Akerstrom W."/>
            <person name="Nylinder S."/>
            <person name="Jareborg N."/>
            <person name="Kallberg Y."/>
            <person name="Kronander E."/>
        </authorList>
    </citation>
    <scope>NUCLEOTIDE SEQUENCE [LARGE SCALE GENOMIC DNA]</scope>
</reference>
<dbReference type="Proteomes" id="UP001314205">
    <property type="component" value="Unassembled WGS sequence"/>
</dbReference>
<feature type="transmembrane region" description="Helical" evidence="6">
    <location>
        <begin position="308"/>
        <end position="328"/>
    </location>
</feature>
<feature type="transmembrane region" description="Helical" evidence="6">
    <location>
        <begin position="269"/>
        <end position="288"/>
    </location>
</feature>
<feature type="region of interest" description="Disordered" evidence="5">
    <location>
        <begin position="57"/>
        <end position="80"/>
    </location>
</feature>
<evidence type="ECO:0000256" key="3">
    <source>
        <dbReference type="ARBA" id="ARBA00022989"/>
    </source>
</evidence>
<dbReference type="GO" id="GO:0005774">
    <property type="term" value="C:vacuolar membrane"/>
    <property type="evidence" value="ECO:0007669"/>
    <property type="project" value="TreeGrafter"/>
</dbReference>
<keyword evidence="2 6" id="KW-0812">Transmembrane</keyword>
<dbReference type="EMBL" id="CAVLGL010000091">
    <property type="protein sequence ID" value="CAK1594853.1"/>
    <property type="molecule type" value="Genomic_DNA"/>
</dbReference>
<comment type="subcellular location">
    <subcellularLocation>
        <location evidence="1">Membrane</location>
        <topology evidence="1">Multi-pass membrane protein</topology>
    </subcellularLocation>
</comment>
<evidence type="ECO:0000313" key="8">
    <source>
        <dbReference type="EMBL" id="CAK1594853.1"/>
    </source>
</evidence>
<comment type="caution">
    <text evidence="8">The sequence shown here is derived from an EMBL/GenBank/DDBJ whole genome shotgun (WGS) entry which is preliminary data.</text>
</comment>
<evidence type="ECO:0000256" key="1">
    <source>
        <dbReference type="ARBA" id="ARBA00004141"/>
    </source>
</evidence>
<sequence>MSTHVQEWSSLVVDAQRGVLVPSWGSLFFNSVTMLIGTGGGGELGLRPTVLTKRNAENTNTSDESAPAPQSTTRQRGHRRTFEIKATPQAAYDWDFNSARPPGKRTNIIESIGHLIKSCLGGGLLAIHEAYKQCGLATSFFLTIILGFLVSYCMFMLAKSAQKIYGRVQIPAMSYPDLAETALAIGPFQRLRKFSRCFRYAVDFTICVDLFGSCCVYQVMICRTIKQLVEGTDEISNEGNPPLRVYILAIMIPCLLICMITTLKYLAPFSIAADIFIVIITIATVYYASKSATMSPLDFPAFKNLGGFLEFLGVCVFSMEGIGVTLAIENNMQEPKKIGLVLAAGMSIVVTIVLVMGSFGYWGFGESARSPVTVNFPLSPFPIALKVFMALMVYVTFALNFWVPFDLVWYYIKKRYDPSKYWLWERVYRAIFVIIITLTAFTFPNVSTFIGLLGSFCLSNMGFIYPAFIELCLDWEYPGLGFMKWRLIKFILIALFGLFLCCFGTYSNAKELIRQSF</sequence>
<keyword evidence="9" id="KW-1185">Reference proteome</keyword>
<feature type="compositionally biased region" description="Polar residues" evidence="5">
    <location>
        <begin position="57"/>
        <end position="74"/>
    </location>
</feature>
<evidence type="ECO:0000256" key="4">
    <source>
        <dbReference type="ARBA" id="ARBA00023136"/>
    </source>
</evidence>
<evidence type="ECO:0000259" key="7">
    <source>
        <dbReference type="Pfam" id="PF01490"/>
    </source>
</evidence>
<feature type="transmembrane region" description="Helical" evidence="6">
    <location>
        <begin position="243"/>
        <end position="262"/>
    </location>
</feature>
<feature type="transmembrane region" description="Helical" evidence="6">
    <location>
        <begin position="383"/>
        <end position="405"/>
    </location>
</feature>
<proteinExistence type="predicted"/>
<accession>A0AAV1LHG1</accession>
<dbReference type="PANTHER" id="PTHR22950">
    <property type="entry name" value="AMINO ACID TRANSPORTER"/>
    <property type="match status" value="1"/>
</dbReference>
<feature type="domain" description="Amino acid transporter transmembrane" evidence="7">
    <location>
        <begin position="105"/>
        <end position="506"/>
    </location>
</feature>
<dbReference type="InterPro" id="IPR013057">
    <property type="entry name" value="AA_transpt_TM"/>
</dbReference>
<dbReference type="GO" id="GO:0015179">
    <property type="term" value="F:L-amino acid transmembrane transporter activity"/>
    <property type="evidence" value="ECO:0007669"/>
    <property type="project" value="TreeGrafter"/>
</dbReference>
<evidence type="ECO:0000256" key="6">
    <source>
        <dbReference type="SAM" id="Phobius"/>
    </source>
</evidence>
<feature type="transmembrane region" description="Helical" evidence="6">
    <location>
        <begin position="340"/>
        <end position="363"/>
    </location>
</feature>
<evidence type="ECO:0000256" key="5">
    <source>
        <dbReference type="SAM" id="MobiDB-lite"/>
    </source>
</evidence>
<name>A0AAV1LHG1_9NEOP</name>
<keyword evidence="4 6" id="KW-0472">Membrane</keyword>
<keyword evidence="3 6" id="KW-1133">Transmembrane helix</keyword>
<protein>
    <recommendedName>
        <fullName evidence="7">Amino acid transporter transmembrane domain-containing protein</fullName>
    </recommendedName>
</protein>
<evidence type="ECO:0000313" key="9">
    <source>
        <dbReference type="Proteomes" id="UP001314205"/>
    </source>
</evidence>
<dbReference type="PANTHER" id="PTHR22950:SF349">
    <property type="entry name" value="AMINO ACID TRANSPORTER TRANSMEMBRANE DOMAIN-CONTAINING PROTEIN"/>
    <property type="match status" value="1"/>
</dbReference>